<keyword evidence="4" id="KW-1185">Reference proteome</keyword>
<feature type="domain" description="General stress protein 17M-like" evidence="2">
    <location>
        <begin position="5"/>
        <end position="108"/>
    </location>
</feature>
<dbReference type="EMBL" id="BOQT01000003">
    <property type="protein sequence ID" value="GIN20133.1"/>
    <property type="molecule type" value="Genomic_DNA"/>
</dbReference>
<evidence type="ECO:0000259" key="2">
    <source>
        <dbReference type="Pfam" id="PF11181"/>
    </source>
</evidence>
<name>A0ABQ4K4S9_9BACI</name>
<feature type="region of interest" description="Disordered" evidence="1">
    <location>
        <begin position="169"/>
        <end position="227"/>
    </location>
</feature>
<comment type="caution">
    <text evidence="3">The sequence shown here is derived from an EMBL/GenBank/DDBJ whole genome shotgun (WGS) entry which is preliminary data.</text>
</comment>
<accession>A0ABQ4K4S9</accession>
<sequence>MKKNIVGIFATSFEAMKAIDSLRHDGIDNDHIYVIANDVLKSDTIEEKTGVTVKDGRQHTERYDNFWKELKFFFTNEDTEPRKYSDLLLDLGVTETDVARYVSELENGRILVLVDSHVDRGRTETLSTENMPLNNTDNIKIHGEKVDNFTMGDRFDRDKHSLNGRVHAISRKDSERQAGRPKEREAGIVSRGRKREYEEEVNPFENRYTSGYSGQNLDNSGNEQPDY</sequence>
<dbReference type="Pfam" id="PF11181">
    <property type="entry name" value="YflT"/>
    <property type="match status" value="1"/>
</dbReference>
<evidence type="ECO:0000256" key="1">
    <source>
        <dbReference type="SAM" id="MobiDB-lite"/>
    </source>
</evidence>
<dbReference type="RefSeq" id="WP_018705722.1">
    <property type="nucleotide sequence ID" value="NZ_BOQT01000003.1"/>
</dbReference>
<organism evidence="3 4">
    <name type="scientific">Siminovitchia fordii</name>
    <dbReference type="NCBI Taxonomy" id="254759"/>
    <lineage>
        <taxon>Bacteria</taxon>
        <taxon>Bacillati</taxon>
        <taxon>Bacillota</taxon>
        <taxon>Bacilli</taxon>
        <taxon>Bacillales</taxon>
        <taxon>Bacillaceae</taxon>
        <taxon>Siminovitchia</taxon>
    </lineage>
</organism>
<reference evidence="3 4" key="1">
    <citation type="submission" date="2021-03" db="EMBL/GenBank/DDBJ databases">
        <title>Antimicrobial resistance genes in bacteria isolated from Japanese honey, and their potential for conferring macrolide and lincosamide resistance in the American foulbrood pathogen Paenibacillus larvae.</title>
        <authorList>
            <person name="Okamoto M."/>
            <person name="Kumagai M."/>
            <person name="Kanamori H."/>
            <person name="Takamatsu D."/>
        </authorList>
    </citation>
    <scope>NUCLEOTIDE SEQUENCE [LARGE SCALE GENOMIC DNA]</scope>
    <source>
        <strain evidence="3 4">J1TS3</strain>
    </source>
</reference>
<gene>
    <name evidence="3" type="ORF">J1TS3_12670</name>
</gene>
<dbReference type="Proteomes" id="UP000680279">
    <property type="component" value="Unassembled WGS sequence"/>
</dbReference>
<proteinExistence type="predicted"/>
<evidence type="ECO:0000313" key="4">
    <source>
        <dbReference type="Proteomes" id="UP000680279"/>
    </source>
</evidence>
<feature type="compositionally biased region" description="Polar residues" evidence="1">
    <location>
        <begin position="207"/>
        <end position="227"/>
    </location>
</feature>
<evidence type="ECO:0000313" key="3">
    <source>
        <dbReference type="EMBL" id="GIN20133.1"/>
    </source>
</evidence>
<protein>
    <recommendedName>
        <fullName evidence="2">General stress protein 17M-like domain-containing protein</fullName>
    </recommendedName>
</protein>
<dbReference type="InterPro" id="IPR025889">
    <property type="entry name" value="GSP17M-like_dom"/>
</dbReference>
<feature type="compositionally biased region" description="Basic and acidic residues" evidence="1">
    <location>
        <begin position="170"/>
        <end position="186"/>
    </location>
</feature>